<keyword evidence="2" id="KW-0560">Oxidoreductase</keyword>
<gene>
    <name evidence="5" type="ORF">SAMN04489717_5130</name>
</gene>
<name>A0A1H1XTN5_9ACTN</name>
<evidence type="ECO:0000259" key="4">
    <source>
        <dbReference type="Pfam" id="PF01370"/>
    </source>
</evidence>
<dbReference type="AlphaFoldDB" id="A0A1H1XTN5"/>
<reference evidence="5 6" key="1">
    <citation type="submission" date="2016-10" db="EMBL/GenBank/DDBJ databases">
        <authorList>
            <person name="de Groot N.N."/>
        </authorList>
    </citation>
    <scope>NUCLEOTIDE SEQUENCE [LARGE SCALE GENOMIC DNA]</scope>
    <source>
        <strain evidence="5 6">DSM 22024</strain>
    </source>
</reference>
<evidence type="ECO:0000256" key="1">
    <source>
        <dbReference type="ARBA" id="ARBA00007637"/>
    </source>
</evidence>
<dbReference type="PANTHER" id="PTHR43103">
    <property type="entry name" value="NUCLEOSIDE-DIPHOSPHATE-SUGAR EPIMERASE"/>
    <property type="match status" value="1"/>
</dbReference>
<keyword evidence="3" id="KW-0520">NAD</keyword>
<dbReference type="GO" id="GO:0016491">
    <property type="term" value="F:oxidoreductase activity"/>
    <property type="evidence" value="ECO:0007669"/>
    <property type="project" value="UniProtKB-KW"/>
</dbReference>
<sequence length="285" mass="30836">MRIAVTGANGRLGRGVVAAALKEGHEVVALDRVTGLAEGERDDRAAFGTLSVPVEGVDVTHYDNLLERLTAAQADALVHLAAIPGPGGTPDHLVHATNVLGNYHALRAAVELGIRRVVCASSINAIGGIYSKHAHYDYLPVDEAHPTYAEDAYSLSKWLGEQQADAFVRREPDLTVASLRFHGITPQPPSLEPRDEERLAFEAKHLWGWVSLEAASRACLLGLTADFTGHEVFFVVAPTTTSALESAELRRRFYPDVEVRTELSGQHGFYDCGKAARVLGWSHDG</sequence>
<proteinExistence type="inferred from homology"/>
<dbReference type="Pfam" id="PF01370">
    <property type="entry name" value="Epimerase"/>
    <property type="match status" value="1"/>
</dbReference>
<dbReference type="Proteomes" id="UP000198983">
    <property type="component" value="Chromosome I"/>
</dbReference>
<evidence type="ECO:0000256" key="2">
    <source>
        <dbReference type="ARBA" id="ARBA00023002"/>
    </source>
</evidence>
<evidence type="ECO:0000256" key="3">
    <source>
        <dbReference type="ARBA" id="ARBA00023027"/>
    </source>
</evidence>
<dbReference type="STRING" id="117157.SAMN04489717_5130"/>
<evidence type="ECO:0000313" key="5">
    <source>
        <dbReference type="EMBL" id="SDT12595.1"/>
    </source>
</evidence>
<dbReference type="InterPro" id="IPR036291">
    <property type="entry name" value="NAD(P)-bd_dom_sf"/>
</dbReference>
<dbReference type="Gene3D" id="3.40.50.720">
    <property type="entry name" value="NAD(P)-binding Rossmann-like Domain"/>
    <property type="match status" value="1"/>
</dbReference>
<dbReference type="InterPro" id="IPR001509">
    <property type="entry name" value="Epimerase_deHydtase"/>
</dbReference>
<dbReference type="PANTHER" id="PTHR43103:SF5">
    <property type="entry name" value="4-EPIMERASE, PUTATIVE (AFU_ORTHOLOGUE AFUA_7G00360)-RELATED"/>
    <property type="match status" value="1"/>
</dbReference>
<dbReference type="EMBL" id="LT629732">
    <property type="protein sequence ID" value="SDT12595.1"/>
    <property type="molecule type" value="Genomic_DNA"/>
</dbReference>
<evidence type="ECO:0000313" key="6">
    <source>
        <dbReference type="Proteomes" id="UP000198983"/>
    </source>
</evidence>
<comment type="similarity">
    <text evidence="1">Belongs to the NAD(P)-dependent epimerase/dehydratase family.</text>
</comment>
<organism evidence="5 6">
    <name type="scientific">Actinopolymorpha singaporensis</name>
    <dbReference type="NCBI Taxonomy" id="117157"/>
    <lineage>
        <taxon>Bacteria</taxon>
        <taxon>Bacillati</taxon>
        <taxon>Actinomycetota</taxon>
        <taxon>Actinomycetes</taxon>
        <taxon>Propionibacteriales</taxon>
        <taxon>Actinopolymorphaceae</taxon>
        <taxon>Actinopolymorpha</taxon>
    </lineage>
</organism>
<accession>A0A1H1XTN5</accession>
<dbReference type="RefSeq" id="WP_172805031.1">
    <property type="nucleotide sequence ID" value="NZ_LT629732.1"/>
</dbReference>
<dbReference type="SUPFAM" id="SSF51735">
    <property type="entry name" value="NAD(P)-binding Rossmann-fold domains"/>
    <property type="match status" value="1"/>
</dbReference>
<feature type="domain" description="NAD-dependent epimerase/dehydratase" evidence="4">
    <location>
        <begin position="3"/>
        <end position="181"/>
    </location>
</feature>
<protein>
    <submittedName>
        <fullName evidence="5">UDP-glucose 4-epimerase</fullName>
    </submittedName>
</protein>
<keyword evidence="6" id="KW-1185">Reference proteome</keyword>